<accession>A0A2N3LCM0</accession>
<proteinExistence type="predicted"/>
<dbReference type="Proteomes" id="UP000233440">
    <property type="component" value="Unassembled WGS sequence"/>
</dbReference>
<dbReference type="OrthoDB" id="2884736at2"/>
<organism evidence="1 2">
    <name type="scientific">Heyndrickxia camelliae</name>
    <dbReference type="NCBI Taxonomy" id="1707093"/>
    <lineage>
        <taxon>Bacteria</taxon>
        <taxon>Bacillati</taxon>
        <taxon>Bacillota</taxon>
        <taxon>Bacilli</taxon>
        <taxon>Bacillales</taxon>
        <taxon>Bacillaceae</taxon>
        <taxon>Heyndrickxia</taxon>
    </lineage>
</organism>
<dbReference type="NCBIfam" id="NF038310">
    <property type="entry name" value="lysogeny_AimR"/>
    <property type="match status" value="1"/>
</dbReference>
<comment type="caution">
    <text evidence="1">The sequence shown here is derived from an EMBL/GenBank/DDBJ whole genome shotgun (WGS) entry which is preliminary data.</text>
</comment>
<reference evidence="1 2" key="1">
    <citation type="submission" date="2017-11" db="EMBL/GenBank/DDBJ databases">
        <title>Bacillus camelliae sp. nov., isolated from pu'er tea.</title>
        <authorList>
            <person name="Niu L."/>
        </authorList>
    </citation>
    <scope>NUCLEOTIDE SEQUENCE [LARGE SCALE GENOMIC DNA]</scope>
    <source>
        <strain evidence="1 2">7578-1</strain>
    </source>
</reference>
<keyword evidence="2" id="KW-1185">Reference proteome</keyword>
<gene>
    <name evidence="1" type="ORF">CWO92_24610</name>
</gene>
<dbReference type="Pfam" id="PF22871">
    <property type="entry name" value="AimR"/>
    <property type="match status" value="1"/>
</dbReference>
<sequence>MLRKDNDSDCEKIDGLLKIVKHRYPEKFDELLMEYAQNLNKNRITARLLLEYVTVNRIEDVKEYLIDELKNSENFESKEWAFVYEIDSRIGHDPKVDSECILKLNSRSYISKEMKAYSKILLFYCYYESRNVTMLNRLSEEIEENIKEISNNFIKNSYYARFLLISISCNLHNGKLGGLLEKLLLIEDAPEALKTFIYLNAGNALMFKSYEKSMMYLNKAFECKTDKSEFEIKKSMNFVNLLWDKPENYILDQDRDISNELFYYIKVGNKKQANVILNNISMEQLSDHQLGFNYYYRGLLNNDADMFFKSIEHFNACNEKFYKQLSI</sequence>
<name>A0A2N3LCM0_9BACI</name>
<dbReference type="RefSeq" id="WP_101356805.1">
    <property type="nucleotide sequence ID" value="NZ_PIQO01000047.1"/>
</dbReference>
<dbReference type="AlphaFoldDB" id="A0A2N3LCM0"/>
<evidence type="ECO:0000313" key="1">
    <source>
        <dbReference type="EMBL" id="PKR82402.1"/>
    </source>
</evidence>
<evidence type="ECO:0000313" key="2">
    <source>
        <dbReference type="Proteomes" id="UP000233440"/>
    </source>
</evidence>
<dbReference type="InterPro" id="IPR047705">
    <property type="entry name" value="AimR-like"/>
</dbReference>
<protein>
    <submittedName>
        <fullName evidence="1">Uncharacterized protein</fullName>
    </submittedName>
</protein>
<dbReference type="EMBL" id="PIQO01000047">
    <property type="protein sequence ID" value="PKR82402.1"/>
    <property type="molecule type" value="Genomic_DNA"/>
</dbReference>